<keyword evidence="2" id="KW-0645">Protease</keyword>
<dbReference type="GO" id="GO:0008234">
    <property type="term" value="F:cysteine-type peptidase activity"/>
    <property type="evidence" value="ECO:0007669"/>
    <property type="project" value="UniProtKB-KW"/>
</dbReference>
<organism evidence="6 7">
    <name type="scientific">Christensenella hongkongensis</name>
    <dbReference type="NCBI Taxonomy" id="270498"/>
    <lineage>
        <taxon>Bacteria</taxon>
        <taxon>Bacillati</taxon>
        <taxon>Bacillota</taxon>
        <taxon>Clostridia</taxon>
        <taxon>Christensenellales</taxon>
        <taxon>Christensenellaceae</taxon>
        <taxon>Christensenella</taxon>
    </lineage>
</organism>
<evidence type="ECO:0000313" key="7">
    <source>
        <dbReference type="Proteomes" id="UP000034076"/>
    </source>
</evidence>
<gene>
    <name evidence="6" type="ORF">CHK_2310</name>
</gene>
<dbReference type="RefSeq" id="WP_052740539.1">
    <property type="nucleotide sequence ID" value="NZ_CAUERS010000001.1"/>
</dbReference>
<comment type="similarity">
    <text evidence="1">Belongs to the peptidase C40 family.</text>
</comment>
<evidence type="ECO:0000256" key="1">
    <source>
        <dbReference type="ARBA" id="ARBA00007074"/>
    </source>
</evidence>
<dbReference type="GO" id="GO:0006508">
    <property type="term" value="P:proteolysis"/>
    <property type="evidence" value="ECO:0007669"/>
    <property type="project" value="UniProtKB-KW"/>
</dbReference>
<protein>
    <submittedName>
        <fullName evidence="6">NLP/P60 family protein</fullName>
    </submittedName>
</protein>
<proteinExistence type="inferred from homology"/>
<dbReference type="PANTHER" id="PTHR47053">
    <property type="entry name" value="MUREIN DD-ENDOPEPTIDASE MEPH-RELATED"/>
    <property type="match status" value="1"/>
</dbReference>
<dbReference type="Gene3D" id="3.90.1720.10">
    <property type="entry name" value="endopeptidase domain like (from Nostoc punctiforme)"/>
    <property type="match status" value="1"/>
</dbReference>
<dbReference type="EMBL" id="LAYJ01000112">
    <property type="protein sequence ID" value="KKI50247.1"/>
    <property type="molecule type" value="Genomic_DNA"/>
</dbReference>
<keyword evidence="3" id="KW-0378">Hydrolase</keyword>
<comment type="caution">
    <text evidence="6">The sequence shown here is derived from an EMBL/GenBank/DDBJ whole genome shotgun (WGS) entry which is preliminary data.</text>
</comment>
<evidence type="ECO:0000256" key="3">
    <source>
        <dbReference type="ARBA" id="ARBA00022801"/>
    </source>
</evidence>
<dbReference type="InterPro" id="IPR038765">
    <property type="entry name" value="Papain-like_cys_pep_sf"/>
</dbReference>
<evidence type="ECO:0000256" key="2">
    <source>
        <dbReference type="ARBA" id="ARBA00022670"/>
    </source>
</evidence>
<dbReference type="OrthoDB" id="5623881at2"/>
<dbReference type="SUPFAM" id="SSF54001">
    <property type="entry name" value="Cysteine proteinases"/>
    <property type="match status" value="1"/>
</dbReference>
<keyword evidence="4" id="KW-0788">Thiol protease</keyword>
<evidence type="ECO:0000256" key="4">
    <source>
        <dbReference type="ARBA" id="ARBA00022807"/>
    </source>
</evidence>
<feature type="domain" description="NlpC/P60" evidence="5">
    <location>
        <begin position="97"/>
        <end position="231"/>
    </location>
</feature>
<dbReference type="STRING" id="270498.CHK_2310"/>
<dbReference type="PROSITE" id="PS51935">
    <property type="entry name" value="NLPC_P60"/>
    <property type="match status" value="1"/>
</dbReference>
<dbReference type="PANTHER" id="PTHR47053:SF1">
    <property type="entry name" value="MUREIN DD-ENDOPEPTIDASE MEPH-RELATED"/>
    <property type="match status" value="1"/>
</dbReference>
<keyword evidence="7" id="KW-1185">Reference proteome</keyword>
<dbReference type="Pfam" id="PF00877">
    <property type="entry name" value="NLPC_P60"/>
    <property type="match status" value="1"/>
</dbReference>
<reference evidence="6 7" key="1">
    <citation type="submission" date="2015-04" db="EMBL/GenBank/DDBJ databases">
        <title>Draft genome sequence of bacteremic isolate Catabacter hongkongensis type strain HKU16T.</title>
        <authorList>
            <person name="Lau S.K."/>
            <person name="Teng J.L."/>
            <person name="Huang Y."/>
            <person name="Curreem S.O."/>
            <person name="Tsui S.K."/>
            <person name="Woo P.C."/>
        </authorList>
    </citation>
    <scope>NUCLEOTIDE SEQUENCE [LARGE SCALE GENOMIC DNA]</scope>
    <source>
        <strain evidence="6 7">HKU16</strain>
    </source>
</reference>
<accession>A0A0M2NII5</accession>
<sequence length="231" mass="24036">MDTVNNVQKTCSCAAASGNQSAASISDSQRLLFAQLLAQSMDSSLASLADFSESDSDNKRSNGGSSSSLLSSLAGLFAGGTQTTAISGPFGNFSTAGPVGQTAAQAALTRVGDPYSQARRGTGNYVDCSSFTQWSYGQAGVTLPGTAAEQAQYCAQNGYTIARGDLQEGDLVFWSKAGCDCGRYDEIHHVGIYLGDGKVVEASSSKGQVVVNDLWGENGGKWQVAMYARPY</sequence>
<dbReference type="InterPro" id="IPR000064">
    <property type="entry name" value="NLP_P60_dom"/>
</dbReference>
<dbReference type="AlphaFoldDB" id="A0A0M2NII5"/>
<evidence type="ECO:0000313" key="6">
    <source>
        <dbReference type="EMBL" id="KKI50247.1"/>
    </source>
</evidence>
<dbReference type="InterPro" id="IPR051202">
    <property type="entry name" value="Peptidase_C40"/>
</dbReference>
<evidence type="ECO:0000259" key="5">
    <source>
        <dbReference type="PROSITE" id="PS51935"/>
    </source>
</evidence>
<dbReference type="Proteomes" id="UP000034076">
    <property type="component" value="Unassembled WGS sequence"/>
</dbReference>
<name>A0A0M2NII5_9FIRM</name>